<dbReference type="Proteomes" id="UP000184436">
    <property type="component" value="Unassembled WGS sequence"/>
</dbReference>
<evidence type="ECO:0000313" key="7">
    <source>
        <dbReference type="EMBL" id="SHF53274.1"/>
    </source>
</evidence>
<dbReference type="InterPro" id="IPR036162">
    <property type="entry name" value="Resolvase-like_N_sf"/>
</dbReference>
<dbReference type="GO" id="GO:0015074">
    <property type="term" value="P:DNA integration"/>
    <property type="evidence" value="ECO:0007669"/>
    <property type="project" value="UniProtKB-KW"/>
</dbReference>
<dbReference type="SMART" id="SM00857">
    <property type="entry name" value="Resolvase"/>
    <property type="match status" value="1"/>
</dbReference>
<dbReference type="InterPro" id="IPR006118">
    <property type="entry name" value="Recombinase_CS"/>
</dbReference>
<keyword evidence="3" id="KW-0233">DNA recombination</keyword>
<dbReference type="EMBL" id="FQVD01000024">
    <property type="protein sequence ID" value="SHF53274.1"/>
    <property type="molecule type" value="Genomic_DNA"/>
</dbReference>
<evidence type="ECO:0000259" key="6">
    <source>
        <dbReference type="PROSITE" id="PS51736"/>
    </source>
</evidence>
<evidence type="ECO:0000313" key="8">
    <source>
        <dbReference type="Proteomes" id="UP000184436"/>
    </source>
</evidence>
<reference evidence="7 8" key="1">
    <citation type="submission" date="2016-11" db="EMBL/GenBank/DDBJ databases">
        <authorList>
            <person name="Jaros S."/>
            <person name="Januszkiewicz K."/>
            <person name="Wedrychowicz H."/>
        </authorList>
    </citation>
    <scope>NUCLEOTIDE SEQUENCE [LARGE SCALE GENOMIC DNA]</scope>
    <source>
        <strain evidence="7 8">DSM 26883</strain>
    </source>
</reference>
<evidence type="ECO:0000256" key="2">
    <source>
        <dbReference type="ARBA" id="ARBA00023125"/>
    </source>
</evidence>
<protein>
    <submittedName>
        <fullName evidence="7">Site-specific DNA recombinase</fullName>
    </submittedName>
</protein>
<dbReference type="GO" id="GO:0003677">
    <property type="term" value="F:DNA binding"/>
    <property type="evidence" value="ECO:0007669"/>
    <property type="project" value="UniProtKB-KW"/>
</dbReference>
<dbReference type="SUPFAM" id="SSF53041">
    <property type="entry name" value="Resolvase-like"/>
    <property type="match status" value="1"/>
</dbReference>
<dbReference type="PANTHER" id="PTHR30461">
    <property type="entry name" value="DNA-INVERTASE FROM LAMBDOID PROPHAGE"/>
    <property type="match status" value="1"/>
</dbReference>
<dbReference type="Pfam" id="PF00239">
    <property type="entry name" value="Resolvase"/>
    <property type="match status" value="1"/>
</dbReference>
<keyword evidence="2" id="KW-0238">DNA-binding</keyword>
<gene>
    <name evidence="7" type="ORF">SAMN05444349_12414</name>
</gene>
<feature type="active site" description="O-(5'-phospho-DNA)-serine intermediate" evidence="4 5">
    <location>
        <position position="12"/>
    </location>
</feature>
<keyword evidence="1" id="KW-0229">DNA integration</keyword>
<accession>A0A1M5CES7</accession>
<organism evidence="7 8">
    <name type="scientific">Bacteroides faecichinchillae</name>
    <dbReference type="NCBI Taxonomy" id="871325"/>
    <lineage>
        <taxon>Bacteria</taxon>
        <taxon>Pseudomonadati</taxon>
        <taxon>Bacteroidota</taxon>
        <taxon>Bacteroidia</taxon>
        <taxon>Bacteroidales</taxon>
        <taxon>Bacteroidaceae</taxon>
        <taxon>Bacteroides</taxon>
    </lineage>
</organism>
<dbReference type="PROSITE" id="PS00397">
    <property type="entry name" value="RECOMBINASES_1"/>
    <property type="match status" value="1"/>
</dbReference>
<evidence type="ECO:0000256" key="5">
    <source>
        <dbReference type="PROSITE-ProRule" id="PRU10137"/>
    </source>
</evidence>
<dbReference type="InterPro" id="IPR050639">
    <property type="entry name" value="SSR_resolvase"/>
</dbReference>
<keyword evidence="8" id="KW-1185">Reference proteome</keyword>
<evidence type="ECO:0000256" key="3">
    <source>
        <dbReference type="ARBA" id="ARBA00023172"/>
    </source>
</evidence>
<feature type="domain" description="Resolvase/invertase-type recombinase catalytic" evidence="6">
    <location>
        <begin position="4"/>
        <end position="145"/>
    </location>
</feature>
<name>A0A1M5CES7_9BACE</name>
<dbReference type="NCBIfam" id="NF009949">
    <property type="entry name" value="PRK13413.1"/>
    <property type="match status" value="1"/>
</dbReference>
<dbReference type="GO" id="GO:0000150">
    <property type="term" value="F:DNA strand exchange activity"/>
    <property type="evidence" value="ECO:0007669"/>
    <property type="project" value="InterPro"/>
</dbReference>
<dbReference type="InterPro" id="IPR006119">
    <property type="entry name" value="Resolv_N"/>
</dbReference>
<proteinExistence type="predicted"/>
<dbReference type="STRING" id="871325.SAMN05444349_12414"/>
<dbReference type="PROSITE" id="PS51736">
    <property type="entry name" value="RECOMBINASES_3"/>
    <property type="match status" value="1"/>
</dbReference>
<dbReference type="AlphaFoldDB" id="A0A1M5CES7"/>
<dbReference type="Gene3D" id="3.40.50.1390">
    <property type="entry name" value="Resolvase, N-terminal catalytic domain"/>
    <property type="match status" value="1"/>
</dbReference>
<evidence type="ECO:0000256" key="4">
    <source>
        <dbReference type="PIRSR" id="PIRSR606118-50"/>
    </source>
</evidence>
<dbReference type="PANTHER" id="PTHR30461:SF19">
    <property type="entry name" value="SITE-SPECIFIC RECOMBINASE RESOLVASE FAMILY"/>
    <property type="match status" value="1"/>
</dbReference>
<sequence>MKKMIYAYIRVSTDKQTVENQRFEVQKFATEKGVVIDKWIAETVSGTKSARDRKLGSLLKKMKKGDTLLISEISRLGRNLMQIMSILNLCMTKETMVLTVKERYELGNNINSQILAFAFGLSAQIERDLISQRTKEGLARRKAEGMRLGREKGSRNPHYRLEAKETIIRQMLSDGKSKAAICRKVKCTYITLERHLRRISESVVN</sequence>
<dbReference type="CDD" id="cd03768">
    <property type="entry name" value="SR_ResInv"/>
    <property type="match status" value="1"/>
</dbReference>
<evidence type="ECO:0000256" key="1">
    <source>
        <dbReference type="ARBA" id="ARBA00022908"/>
    </source>
</evidence>